<dbReference type="EMBL" id="JAUJLE010000140">
    <property type="protein sequence ID" value="KAK0976469.1"/>
    <property type="molecule type" value="Genomic_DNA"/>
</dbReference>
<name>A0AAN6KD50_9PEZI</name>
<comment type="caution">
    <text evidence="2">The sequence shown here is derived from an EMBL/GenBank/DDBJ whole genome shotgun (WGS) entry which is preliminary data.</text>
</comment>
<evidence type="ECO:0000313" key="3">
    <source>
        <dbReference type="Proteomes" id="UP001175353"/>
    </source>
</evidence>
<accession>A0AAN6KD50</accession>
<feature type="region of interest" description="Disordered" evidence="1">
    <location>
        <begin position="1"/>
        <end position="79"/>
    </location>
</feature>
<evidence type="ECO:0000256" key="1">
    <source>
        <dbReference type="SAM" id="MobiDB-lite"/>
    </source>
</evidence>
<proteinExistence type="predicted"/>
<feature type="compositionally biased region" description="Basic and acidic residues" evidence="1">
    <location>
        <begin position="124"/>
        <end position="143"/>
    </location>
</feature>
<organism evidence="2 3">
    <name type="scientific">Friedmanniomyces endolithicus</name>
    <dbReference type="NCBI Taxonomy" id="329885"/>
    <lineage>
        <taxon>Eukaryota</taxon>
        <taxon>Fungi</taxon>
        <taxon>Dikarya</taxon>
        <taxon>Ascomycota</taxon>
        <taxon>Pezizomycotina</taxon>
        <taxon>Dothideomycetes</taxon>
        <taxon>Dothideomycetidae</taxon>
        <taxon>Mycosphaerellales</taxon>
        <taxon>Teratosphaeriaceae</taxon>
        <taxon>Friedmanniomyces</taxon>
    </lineage>
</organism>
<feature type="non-terminal residue" evidence="2">
    <location>
        <position position="1"/>
    </location>
</feature>
<evidence type="ECO:0000313" key="2">
    <source>
        <dbReference type="EMBL" id="KAK0976469.1"/>
    </source>
</evidence>
<dbReference type="AlphaFoldDB" id="A0AAN6KD50"/>
<gene>
    <name evidence="2" type="ORF">LTR91_013701</name>
</gene>
<sequence>QQPAEADDPATDNLLHHIGSLGAREADPNEDVASNFAEGDADDAEYSSRMDEFAEDDDYGGPGGFMQVSDGRTSTPIESFERDGFDYEDEHGAYSSVHRPPYYLPESSHVEHAGVEFDNSPPAEELHLSDDVMEEAGSHDKEE</sequence>
<protein>
    <submittedName>
        <fullName evidence="2">Uncharacterized protein</fullName>
    </submittedName>
</protein>
<reference evidence="2" key="1">
    <citation type="submission" date="2023-06" db="EMBL/GenBank/DDBJ databases">
        <title>Black Yeasts Isolated from many extreme environments.</title>
        <authorList>
            <person name="Coleine C."/>
            <person name="Stajich J.E."/>
            <person name="Selbmann L."/>
        </authorList>
    </citation>
    <scope>NUCLEOTIDE SEQUENCE</scope>
    <source>
        <strain evidence="2">CCFEE 5200</strain>
    </source>
</reference>
<dbReference type="Proteomes" id="UP001175353">
    <property type="component" value="Unassembled WGS sequence"/>
</dbReference>
<feature type="compositionally biased region" description="Acidic residues" evidence="1">
    <location>
        <begin position="1"/>
        <end position="10"/>
    </location>
</feature>
<keyword evidence="3" id="KW-1185">Reference proteome</keyword>
<feature type="region of interest" description="Disordered" evidence="1">
    <location>
        <begin position="114"/>
        <end position="143"/>
    </location>
</feature>